<proteinExistence type="predicted"/>
<evidence type="ECO:0000313" key="2">
    <source>
        <dbReference type="EMBL" id="MBL1079897.1"/>
    </source>
</evidence>
<dbReference type="Pfam" id="PF19054">
    <property type="entry name" value="DUF5753"/>
    <property type="match status" value="1"/>
</dbReference>
<dbReference type="SUPFAM" id="SSF47413">
    <property type="entry name" value="lambda repressor-like DNA-binding domains"/>
    <property type="match status" value="1"/>
</dbReference>
<dbReference type="SMART" id="SM00530">
    <property type="entry name" value="HTH_XRE"/>
    <property type="match status" value="1"/>
</dbReference>
<evidence type="ECO:0000259" key="1">
    <source>
        <dbReference type="PROSITE" id="PS50943"/>
    </source>
</evidence>
<gene>
    <name evidence="2" type="ORF">JK358_36425</name>
</gene>
<feature type="domain" description="HTH cro/C1-type" evidence="1">
    <location>
        <begin position="18"/>
        <end position="76"/>
    </location>
</feature>
<organism evidence="2 3">
    <name type="scientific">Nocardia acididurans</name>
    <dbReference type="NCBI Taxonomy" id="2802282"/>
    <lineage>
        <taxon>Bacteria</taxon>
        <taxon>Bacillati</taxon>
        <taxon>Actinomycetota</taxon>
        <taxon>Actinomycetes</taxon>
        <taxon>Mycobacteriales</taxon>
        <taxon>Nocardiaceae</taxon>
        <taxon>Nocardia</taxon>
    </lineage>
</organism>
<dbReference type="CDD" id="cd00093">
    <property type="entry name" value="HTH_XRE"/>
    <property type="match status" value="1"/>
</dbReference>
<dbReference type="InterPro" id="IPR010982">
    <property type="entry name" value="Lambda_DNA-bd_dom_sf"/>
</dbReference>
<protein>
    <submittedName>
        <fullName evidence="2">Helix-turn-helix domain-containing protein</fullName>
    </submittedName>
</protein>
<dbReference type="Pfam" id="PF13560">
    <property type="entry name" value="HTH_31"/>
    <property type="match status" value="1"/>
</dbReference>
<dbReference type="InterPro" id="IPR001387">
    <property type="entry name" value="Cro/C1-type_HTH"/>
</dbReference>
<dbReference type="Proteomes" id="UP000602198">
    <property type="component" value="Unassembled WGS sequence"/>
</dbReference>
<reference evidence="2 3" key="1">
    <citation type="submission" date="2021-01" db="EMBL/GenBank/DDBJ databases">
        <title>WGS of actinomycetes isolated from Thailand.</title>
        <authorList>
            <person name="Thawai C."/>
        </authorList>
    </citation>
    <scope>NUCLEOTIDE SEQUENCE [LARGE SCALE GENOMIC DNA]</scope>
    <source>
        <strain evidence="2 3">LPG 2</strain>
    </source>
</reference>
<accession>A0ABS1MH58</accession>
<dbReference type="PROSITE" id="PS50943">
    <property type="entry name" value="HTH_CROC1"/>
    <property type="match status" value="1"/>
</dbReference>
<sequence length="300" mass="34068">MSGKNPTTIPRRQLGRQLRELRQAAGLSIVDAARMIERGAGTLQRMEKGENPRIRQLDIEALCRLYGVPDSRTDQLKDLALQADRRSKPVDESHWWRRYEDLIPADFETYMSLELAAERVTMYQPDTVPGIVQTADYARALDRVFFSSDSVMELEQRVQIRMQRQTAITRRLAPVRVDLLLDEAALRRVAGSPRIMAAQLRSLADTPLNVTVRVVPFNVGFPVGGHVGPFVILEFPRDPGTGDPIEPTTIYVESYGTRLYYDSETDVSRYRDAYTKISLLALNEADSKHLLRCVAKEFET</sequence>
<dbReference type="RefSeq" id="WP_201957784.1">
    <property type="nucleotide sequence ID" value="NZ_JAERRJ010000021.1"/>
</dbReference>
<dbReference type="InterPro" id="IPR043917">
    <property type="entry name" value="DUF5753"/>
</dbReference>
<evidence type="ECO:0000313" key="3">
    <source>
        <dbReference type="Proteomes" id="UP000602198"/>
    </source>
</evidence>
<name>A0ABS1MH58_9NOCA</name>
<dbReference type="EMBL" id="JAERRJ010000021">
    <property type="protein sequence ID" value="MBL1079897.1"/>
    <property type="molecule type" value="Genomic_DNA"/>
</dbReference>
<comment type="caution">
    <text evidence="2">The sequence shown here is derived from an EMBL/GenBank/DDBJ whole genome shotgun (WGS) entry which is preliminary data.</text>
</comment>
<dbReference type="Gene3D" id="1.10.260.40">
    <property type="entry name" value="lambda repressor-like DNA-binding domains"/>
    <property type="match status" value="1"/>
</dbReference>
<keyword evidence="3" id="KW-1185">Reference proteome</keyword>